<dbReference type="Gene3D" id="3.30.1330.50">
    <property type="entry name" value="2-C-methyl-D-erythritol 2,4-cyclodiphosphate synthase"/>
    <property type="match status" value="1"/>
</dbReference>
<feature type="site" description="Transition state stabilizer" evidence="14">
    <location>
        <position position="24"/>
    </location>
</feature>
<proteinExistence type="inferred from homology"/>
<dbReference type="FunFam" id="3.30.1330.50:FF:000003">
    <property type="entry name" value="2-C-methyl-D-erythritol 2,4-cyclodiphosphate synthase"/>
    <property type="match status" value="1"/>
</dbReference>
<dbReference type="InterPro" id="IPR029044">
    <property type="entry name" value="Nucleotide-diphossugar_trans"/>
</dbReference>
<dbReference type="Pfam" id="PF01128">
    <property type="entry name" value="IspD"/>
    <property type="match status" value="1"/>
</dbReference>
<feature type="site" description="Positions MEP for the nucleophilic attack" evidence="14">
    <location>
        <position position="219"/>
    </location>
</feature>
<dbReference type="NCBIfam" id="TIGR00453">
    <property type="entry name" value="ispD"/>
    <property type="match status" value="1"/>
</dbReference>
<comment type="similarity">
    <text evidence="6">Belongs to the IspF family.</text>
</comment>
<evidence type="ECO:0000256" key="7">
    <source>
        <dbReference type="ARBA" id="ARBA00009789"/>
    </source>
</evidence>
<feature type="binding site" evidence="14">
    <location>
        <begin position="272"/>
        <end position="273"/>
    </location>
    <ligand>
        <name>4-CDP-2-C-methyl-D-erythritol 2-phosphate</name>
        <dbReference type="ChEBI" id="CHEBI:57919"/>
    </ligand>
</feature>
<dbReference type="HAMAP" id="MF_01520">
    <property type="entry name" value="IspDF"/>
    <property type="match status" value="1"/>
</dbReference>
<dbReference type="InterPro" id="IPR001228">
    <property type="entry name" value="IspD"/>
</dbReference>
<dbReference type="SUPFAM" id="SSF69765">
    <property type="entry name" value="IpsF-like"/>
    <property type="match status" value="1"/>
</dbReference>
<feature type="binding site" evidence="14">
    <location>
        <position position="374"/>
    </location>
    <ligand>
        <name>4-CDP-2-C-methyl-D-erythritol 2-phosphate</name>
        <dbReference type="ChEBI" id="CHEBI:57919"/>
    </ligand>
</feature>
<dbReference type="HAMAP" id="MF_00107">
    <property type="entry name" value="IspF"/>
    <property type="match status" value="1"/>
</dbReference>
<sequence>MGEPEHPDEPALGIIIVAAGSGTRLGRREPKAFVSLAGRSILAHALEGVLQLAEPARIVIVAPRSRLDAADAVVAQVAGAARGYVSVVSGGESRQASVAAGLAALGEAPRVVLVHDAARCLTPTDAIQRVVDAVRETGAGVIPVQPVADTIKRVDPAGAVLGTVDRSELVHVQTPQGFPRELIVDAYARAEREHTDDAALVAAAGYPVTTVAGDDAAFKITTPWDLRRAETMLRRPVGIRTGIGIDVHAYDDADPLWLGGLHWPDEPGLAGHSDGDAVSHAICDALLSAAGLGDIGSRFGTSDERYRKAHGDVFLRATVDLVNSAGLRIGNVAVQIVGNRPRLASRRAEMERRLTDLVGAPVSVSATTSDGLGFTGRGEGLTAVATALVLDRDDR</sequence>
<feature type="region of interest" description="2-C-methyl-D-erythritol 4-phosphate cytidylyltransferase" evidence="14">
    <location>
        <begin position="1"/>
        <end position="239"/>
    </location>
</feature>
<feature type="binding site" evidence="14">
    <location>
        <position position="246"/>
    </location>
    <ligand>
        <name>a divalent metal cation</name>
        <dbReference type="ChEBI" id="CHEBI:60240"/>
    </ligand>
</feature>
<evidence type="ECO:0000256" key="4">
    <source>
        <dbReference type="ARBA" id="ARBA00004709"/>
    </source>
</evidence>
<evidence type="ECO:0000256" key="6">
    <source>
        <dbReference type="ARBA" id="ARBA00008480"/>
    </source>
</evidence>
<dbReference type="Proteomes" id="UP000228758">
    <property type="component" value="Unassembled WGS sequence"/>
</dbReference>
<evidence type="ECO:0000256" key="13">
    <source>
        <dbReference type="ARBA" id="ARBA00023268"/>
    </source>
</evidence>
<dbReference type="Gene3D" id="3.90.550.10">
    <property type="entry name" value="Spore Coat Polysaccharide Biosynthesis Protein SpsA, Chain A"/>
    <property type="match status" value="1"/>
</dbReference>
<dbReference type="UniPathway" id="UPA00056">
    <property type="reaction ID" value="UER00093"/>
</dbReference>
<keyword evidence="10 14" id="KW-0479">Metal-binding</keyword>
<keyword evidence="13 14" id="KW-0511">Multifunctional enzyme</keyword>
<comment type="cofactor">
    <cofactor evidence="3 14">
        <name>a divalent metal cation</name>
        <dbReference type="ChEBI" id="CHEBI:60240"/>
    </cofactor>
</comment>
<dbReference type="RefSeq" id="WP_100365179.1">
    <property type="nucleotide sequence ID" value="NZ_PGFF01000001.1"/>
</dbReference>
<feature type="binding site" evidence="14">
    <location>
        <position position="248"/>
    </location>
    <ligand>
        <name>a divalent metal cation</name>
        <dbReference type="ChEBI" id="CHEBI:60240"/>
    </ligand>
</feature>
<comment type="caution">
    <text evidence="14">Lacks conserved residue(s) required for the propagation of feature annotation.</text>
</comment>
<dbReference type="InterPro" id="IPR018294">
    <property type="entry name" value="ISPD_synthase_CS"/>
</dbReference>
<feature type="binding site" evidence="14">
    <location>
        <begin position="367"/>
        <end position="370"/>
    </location>
    <ligand>
        <name>4-CDP-2-C-methyl-D-erythritol 2-phosphate</name>
        <dbReference type="ChEBI" id="CHEBI:57919"/>
    </ligand>
</feature>
<keyword evidence="9 14" id="KW-0548">Nucleotidyltransferase</keyword>
<evidence type="ECO:0000256" key="14">
    <source>
        <dbReference type="HAMAP-Rule" id="MF_01520"/>
    </source>
</evidence>
<evidence type="ECO:0000256" key="12">
    <source>
        <dbReference type="ARBA" id="ARBA00023239"/>
    </source>
</evidence>
<evidence type="ECO:0000256" key="8">
    <source>
        <dbReference type="ARBA" id="ARBA00022679"/>
    </source>
</evidence>
<evidence type="ECO:0000256" key="2">
    <source>
        <dbReference type="ARBA" id="ARBA00001282"/>
    </source>
</evidence>
<feature type="binding site" evidence="14">
    <location>
        <begin position="246"/>
        <end position="248"/>
    </location>
    <ligand>
        <name>4-CDP-2-C-methyl-D-erythritol 2-phosphate</name>
        <dbReference type="ChEBI" id="CHEBI:57919"/>
    </ligand>
</feature>
<dbReference type="InterPro" id="IPR036571">
    <property type="entry name" value="MECDP_synthase_sf"/>
</dbReference>
<evidence type="ECO:0000256" key="1">
    <source>
        <dbReference type="ARBA" id="ARBA00000200"/>
    </source>
</evidence>
<evidence type="ECO:0000259" key="15">
    <source>
        <dbReference type="Pfam" id="PF02542"/>
    </source>
</evidence>
<feature type="binding site" evidence="14">
    <location>
        <position position="280"/>
    </location>
    <ligand>
        <name>a divalent metal cation</name>
        <dbReference type="ChEBI" id="CHEBI:60240"/>
    </ligand>
</feature>
<dbReference type="OrthoDB" id="9802561at2"/>
<gene>
    <name evidence="14" type="primary">ispDF</name>
    <name evidence="16" type="ORF">CLV46_2631</name>
</gene>
<feature type="site" description="Transition state stabilizer" evidence="14">
    <location>
        <position position="31"/>
    </location>
</feature>
<dbReference type="GO" id="GO:0016114">
    <property type="term" value="P:terpenoid biosynthetic process"/>
    <property type="evidence" value="ECO:0007669"/>
    <property type="project" value="InterPro"/>
</dbReference>
<dbReference type="CDD" id="cd00554">
    <property type="entry name" value="MECDP_synthase"/>
    <property type="match status" value="1"/>
</dbReference>
<dbReference type="SUPFAM" id="SSF53448">
    <property type="entry name" value="Nucleotide-diphospho-sugar transferases"/>
    <property type="match status" value="1"/>
</dbReference>
<organism evidence="16 17">
    <name type="scientific">Diaminobutyricimonas aerilata</name>
    <dbReference type="NCBI Taxonomy" id="1162967"/>
    <lineage>
        <taxon>Bacteria</taxon>
        <taxon>Bacillati</taxon>
        <taxon>Actinomycetota</taxon>
        <taxon>Actinomycetes</taxon>
        <taxon>Micrococcales</taxon>
        <taxon>Microbacteriaceae</taxon>
        <taxon>Diaminobutyricimonas</taxon>
    </lineage>
</organism>
<comment type="caution">
    <text evidence="16">The sequence shown here is derived from an EMBL/GenBank/DDBJ whole genome shotgun (WGS) entry which is preliminary data.</text>
</comment>
<accession>A0A2M9CMC9</accession>
<dbReference type="EC" id="2.7.7.60" evidence="14"/>
<comment type="similarity">
    <text evidence="14">In the C-terminal section; belongs to the IspF family.</text>
</comment>
<feature type="domain" description="2-C-methyl-D-erythritol 2,4-cyclodiphosphate synthase" evidence="15">
    <location>
        <begin position="239"/>
        <end position="389"/>
    </location>
</feature>
<name>A0A2M9CMC9_9MICO</name>
<keyword evidence="8 14" id="KW-0808">Transferase</keyword>
<keyword evidence="17" id="KW-1185">Reference proteome</keyword>
<comment type="function">
    <text evidence="14">Bifunctional enzyme that catalyzes the formation of 4-diphosphocytidyl-2-C-methyl-D-erythritol from CTP and 2-C-methyl-D-erythritol 4-phosphate (MEP) (IspD), and catalyzes the conversion of 4-diphosphocytidyl-2-C-methyl-D-erythritol 2-phosphate (CDP-ME2P) to 2-C-methyl-D-erythritol 2,4-cyclodiphosphate (ME-CPP) with a corresponding release of cytidine 5-monophosphate (CMP) (IspF).</text>
</comment>
<feature type="binding site" evidence="14">
    <location>
        <begin position="294"/>
        <end position="296"/>
    </location>
    <ligand>
        <name>4-CDP-2-C-methyl-D-erythritol 2-phosphate</name>
        <dbReference type="ChEBI" id="CHEBI:57919"/>
    </ligand>
</feature>
<evidence type="ECO:0000256" key="5">
    <source>
        <dbReference type="ARBA" id="ARBA00004787"/>
    </source>
</evidence>
<dbReference type="FunFam" id="3.90.550.10:FF:000003">
    <property type="entry name" value="2-C-methyl-D-erythritol 4-phosphate cytidylyltransferase"/>
    <property type="match status" value="1"/>
</dbReference>
<dbReference type="InterPro" id="IPR050088">
    <property type="entry name" value="IspD/TarI_cytidylyltransf_bact"/>
</dbReference>
<protein>
    <recommendedName>
        <fullName evidence="14">Bifunctional enzyme IspD/IspF</fullName>
    </recommendedName>
    <domain>
        <recommendedName>
            <fullName evidence="14">2-C-methyl-D-erythritol 4-phosphate cytidylyltransferase</fullName>
            <ecNumber evidence="14">2.7.7.60</ecNumber>
        </recommendedName>
        <alternativeName>
            <fullName evidence="14">4-diphosphocytidyl-2C-methyl-D-erythritol synthase</fullName>
        </alternativeName>
        <alternativeName>
            <fullName evidence="14">MEP cytidylyltransferase</fullName>
            <shortName evidence="14">MCT</shortName>
        </alternativeName>
    </domain>
    <domain>
        <recommendedName>
            <fullName evidence="14">2-C-methyl-D-erythritol 2,4-cyclodiphosphate synthase</fullName>
            <shortName evidence="14">MECDP-synthase</shortName>
            <shortName evidence="14">MECPP-synthase</shortName>
            <shortName evidence="14">MECPS</shortName>
            <ecNumber evidence="14">4.6.1.12</ecNumber>
        </recommendedName>
    </domain>
</protein>
<comment type="pathway">
    <text evidence="4 14">Isoprenoid biosynthesis; isopentenyl diphosphate biosynthesis via DXP pathway; isopentenyl diphosphate from 1-deoxy-D-xylulose 5-phosphate: step 4/6.</text>
</comment>
<dbReference type="GO" id="GO:0050518">
    <property type="term" value="F:2-C-methyl-D-erythritol 4-phosphate cytidylyltransferase activity"/>
    <property type="evidence" value="ECO:0007669"/>
    <property type="project" value="UniProtKB-UniRule"/>
</dbReference>
<feature type="site" description="Transition state stabilizer" evidence="14">
    <location>
        <position position="368"/>
    </location>
</feature>
<dbReference type="NCBIfam" id="TIGR00151">
    <property type="entry name" value="ispF"/>
    <property type="match status" value="1"/>
</dbReference>
<dbReference type="EMBL" id="PGFF01000001">
    <property type="protein sequence ID" value="PJJ73049.1"/>
    <property type="molecule type" value="Genomic_DNA"/>
</dbReference>
<comment type="similarity">
    <text evidence="7">Belongs to the IspD/TarI cytidylyltransferase family. IspD subfamily.</text>
</comment>
<dbReference type="InterPro" id="IPR034683">
    <property type="entry name" value="IspD/TarI"/>
</dbReference>
<feature type="site" description="Positions MEP for the nucleophilic attack" evidence="14">
    <location>
        <position position="166"/>
    </location>
</feature>
<dbReference type="InterPro" id="IPR020555">
    <property type="entry name" value="MECDP_synthase_CS"/>
</dbReference>
<dbReference type="AlphaFoldDB" id="A0A2M9CMC9"/>
<dbReference type="GO" id="GO:0019288">
    <property type="term" value="P:isopentenyl diphosphate biosynthetic process, methylerythritol 4-phosphate pathway"/>
    <property type="evidence" value="ECO:0007669"/>
    <property type="project" value="UniProtKB-UniRule"/>
</dbReference>
<comment type="catalytic activity">
    <reaction evidence="1 14">
        <text>4-CDP-2-C-methyl-D-erythritol 2-phosphate = 2-C-methyl-D-erythritol 2,4-cyclic diphosphate + CMP</text>
        <dbReference type="Rhea" id="RHEA:23864"/>
        <dbReference type="ChEBI" id="CHEBI:57919"/>
        <dbReference type="ChEBI" id="CHEBI:58483"/>
        <dbReference type="ChEBI" id="CHEBI:60377"/>
        <dbReference type="EC" id="4.6.1.12"/>
    </reaction>
</comment>
<dbReference type="PANTHER" id="PTHR32125:SF4">
    <property type="entry name" value="2-C-METHYL-D-ERYTHRITOL 4-PHOSPHATE CYTIDYLYLTRANSFERASE, CHLOROPLASTIC"/>
    <property type="match status" value="1"/>
</dbReference>
<dbReference type="PROSITE" id="PS01350">
    <property type="entry name" value="ISPF"/>
    <property type="match status" value="1"/>
</dbReference>
<evidence type="ECO:0000313" key="16">
    <source>
        <dbReference type="EMBL" id="PJJ73049.1"/>
    </source>
</evidence>
<dbReference type="EC" id="4.6.1.12" evidence="14"/>
<evidence type="ECO:0000256" key="9">
    <source>
        <dbReference type="ARBA" id="ARBA00022695"/>
    </source>
</evidence>
<keyword evidence="11 14" id="KW-0414">Isoprene biosynthesis</keyword>
<comment type="similarity">
    <text evidence="14">In the N-terminal section; belongs to the IspD/TarI cytidylyltransferase family. IspD subfamily.</text>
</comment>
<feature type="binding site" evidence="14">
    <location>
        <position position="377"/>
    </location>
    <ligand>
        <name>4-CDP-2-C-methyl-D-erythritol 2-phosphate</name>
        <dbReference type="ChEBI" id="CHEBI:57919"/>
    </ligand>
</feature>
<dbReference type="CDD" id="cd02516">
    <property type="entry name" value="CDP-ME_synthetase"/>
    <property type="match status" value="1"/>
</dbReference>
<keyword evidence="12 14" id="KW-0456">Lyase</keyword>
<comment type="pathway">
    <text evidence="5 14">Isoprenoid biosynthesis; isopentenyl diphosphate biosynthesis via DXP pathway; isopentenyl diphosphate from 1-deoxy-D-xylulose 5-phosphate: step 2/6.</text>
</comment>
<feature type="region of interest" description="2-C-methyl-D-erythritol 2,4-cyclodiphosphate synthase" evidence="14">
    <location>
        <begin position="240"/>
        <end position="395"/>
    </location>
</feature>
<feature type="site" description="Transition state stabilizer" evidence="14">
    <location>
        <position position="272"/>
    </location>
</feature>
<evidence type="ECO:0000256" key="10">
    <source>
        <dbReference type="ARBA" id="ARBA00022723"/>
    </source>
</evidence>
<evidence type="ECO:0000256" key="11">
    <source>
        <dbReference type="ARBA" id="ARBA00023229"/>
    </source>
</evidence>
<reference evidence="16 17" key="1">
    <citation type="submission" date="2017-11" db="EMBL/GenBank/DDBJ databases">
        <title>Genomic Encyclopedia of Archaeal and Bacterial Type Strains, Phase II (KMG-II): From Individual Species to Whole Genera.</title>
        <authorList>
            <person name="Goeker M."/>
        </authorList>
    </citation>
    <scope>NUCLEOTIDE SEQUENCE [LARGE SCALE GENOMIC DNA]</scope>
    <source>
        <strain evidence="16 17">DSM 27393</strain>
    </source>
</reference>
<dbReference type="InterPro" id="IPR026596">
    <property type="entry name" value="IspD/F"/>
</dbReference>
<dbReference type="PROSITE" id="PS01295">
    <property type="entry name" value="ISPD"/>
    <property type="match status" value="1"/>
</dbReference>
<dbReference type="GO" id="GO:0046872">
    <property type="term" value="F:metal ion binding"/>
    <property type="evidence" value="ECO:0007669"/>
    <property type="project" value="UniProtKB-KW"/>
</dbReference>
<dbReference type="InterPro" id="IPR003526">
    <property type="entry name" value="MECDP_synthase"/>
</dbReference>
<evidence type="ECO:0000256" key="3">
    <source>
        <dbReference type="ARBA" id="ARBA00001968"/>
    </source>
</evidence>
<dbReference type="GO" id="GO:0008685">
    <property type="term" value="F:2-C-methyl-D-erythritol 2,4-cyclodiphosphate synthase activity"/>
    <property type="evidence" value="ECO:0007669"/>
    <property type="project" value="UniProtKB-UniRule"/>
</dbReference>
<dbReference type="Pfam" id="PF02542">
    <property type="entry name" value="YgbB"/>
    <property type="match status" value="1"/>
</dbReference>
<evidence type="ECO:0000313" key="17">
    <source>
        <dbReference type="Proteomes" id="UP000228758"/>
    </source>
</evidence>
<dbReference type="PANTHER" id="PTHR32125">
    <property type="entry name" value="2-C-METHYL-D-ERYTHRITOL 4-PHOSPHATE CYTIDYLYLTRANSFERASE, CHLOROPLASTIC"/>
    <property type="match status" value="1"/>
</dbReference>
<dbReference type="HAMAP" id="MF_00108">
    <property type="entry name" value="IspD"/>
    <property type="match status" value="1"/>
</dbReference>
<comment type="catalytic activity">
    <reaction evidence="2 14">
        <text>2-C-methyl-D-erythritol 4-phosphate + CTP + H(+) = 4-CDP-2-C-methyl-D-erythritol + diphosphate</text>
        <dbReference type="Rhea" id="RHEA:13429"/>
        <dbReference type="ChEBI" id="CHEBI:15378"/>
        <dbReference type="ChEBI" id="CHEBI:33019"/>
        <dbReference type="ChEBI" id="CHEBI:37563"/>
        <dbReference type="ChEBI" id="CHEBI:57823"/>
        <dbReference type="ChEBI" id="CHEBI:58262"/>
        <dbReference type="EC" id="2.7.7.60"/>
    </reaction>
</comment>